<organism evidence="1 2">
    <name type="scientific">Bordetella genomosp. 9</name>
    <dbReference type="NCBI Taxonomy" id="1416803"/>
    <lineage>
        <taxon>Bacteria</taxon>
        <taxon>Pseudomonadati</taxon>
        <taxon>Pseudomonadota</taxon>
        <taxon>Betaproteobacteria</taxon>
        <taxon>Burkholderiales</taxon>
        <taxon>Alcaligenaceae</taxon>
        <taxon>Bordetella</taxon>
    </lineage>
</organism>
<evidence type="ECO:0000313" key="1">
    <source>
        <dbReference type="EMBL" id="ARP86169.1"/>
    </source>
</evidence>
<name>A0A1W6YZ65_9BORD</name>
<proteinExistence type="predicted"/>
<keyword evidence="2" id="KW-1185">Reference proteome</keyword>
<protein>
    <submittedName>
        <fullName evidence="1">Uncharacterized protein</fullName>
    </submittedName>
</protein>
<evidence type="ECO:0000313" key="2">
    <source>
        <dbReference type="Proteomes" id="UP000194139"/>
    </source>
</evidence>
<dbReference type="RefSeq" id="WP_086072040.1">
    <property type="nucleotide sequence ID" value="NZ_CP021109.1"/>
</dbReference>
<dbReference type="AlphaFoldDB" id="A0A1W6YZ65"/>
<gene>
    <name evidence="1" type="ORF">CAL13_08100</name>
</gene>
<accession>A0A1W6YZ65</accession>
<reference evidence="1 2" key="1">
    <citation type="submission" date="2017-05" db="EMBL/GenBank/DDBJ databases">
        <title>Complete and WGS of Bordetella genogroups.</title>
        <authorList>
            <person name="Spilker T."/>
            <person name="LiPuma J."/>
        </authorList>
    </citation>
    <scope>NUCLEOTIDE SEQUENCE [LARGE SCALE GENOMIC DNA]</scope>
    <source>
        <strain evidence="1 2">AU17164</strain>
    </source>
</reference>
<dbReference type="Proteomes" id="UP000194139">
    <property type="component" value="Chromosome"/>
</dbReference>
<sequence length="84" mass="9295">MEVFAKTFNAWGATLTVHPEGQGKYGWKIVVEDRRQGSPRVQCISSPIGFPSVDETILDGRAALEALVPEPCGTEELHRPYQPE</sequence>
<dbReference type="EMBL" id="CP021109">
    <property type="protein sequence ID" value="ARP86169.1"/>
    <property type="molecule type" value="Genomic_DNA"/>
</dbReference>